<feature type="non-terminal residue" evidence="2">
    <location>
        <position position="1"/>
    </location>
</feature>
<accession>A0A482W7V2</accession>
<sequence length="1256" mass="142078">NQKFNEEARFPVRKGVKLTTVSLENTTLIAVAENDTSKHTFHEKSGIYQFSSSGLVKIQSIDMDYASDIVMWKMHNEIYMSVGQFMSNKTGNILYELEIPIYKWLGKHFDVVQSIKGAGVKKITPFTVNHLNFLAIANFKNDEVVVNKNNNGNAANLFKLEFTYHNTLNEIYDEMITWCDEGLGKIEALSSEDYFEAILGKPQRADIDEEIEEATTEEFHILNNEIEEINSKIDSLNIKLQQLYVNDLTLEKIDRNITADVIIFNNSTFIQNLIAPKINNFETDKLKENVLDINNGFQLGEINLSSVMIEGSVTPKIINGRNGSTLIHRSDDLNLDLLTVRGNLVALEGVEIKGKLNGITVDDQNLLLSVGDQYLSEPLALNSVKIDRMIAKSLNGKNMATVQLWNDDNISIDRIKNLKVKNLTIGGYINDVDIPTLNKYALKKSGDQTVTSDYIFDVLEGDNLEVEGEISGKRLSDLIPIDAGYYSINQDMIFKNNLTVNNLKVLDFLNGIDVKDEKLDVLLKDHSEEQEISGEKIFDDLIIYNAIYLQGNIKSEELEKMNPMVTVEEELVLEGNRTITGNVEVENVAKIGDMMTPDGTYSLTKLQREGVKLTDTEIRPRLHFIQQLNVDEIFVDTINDQDPASFVVTGEDETQIIQGSKIFQGDLDIVGMTNAFKINNVNVEELENKVMKIDGNQTIIGKHHIKHVAVDNDLNVQNGVSDKIFSEENEMRIKGPLKIKEIQIKNLYFENKLNGVDKASFGKYKIDENDRRIVDGDYTFESIIVYGDVFIASNKINNVQINDLADNTVKIDEPFEFDMATFETEVVSTNPVLLEGHVENLDLDNVILSDLASEQTILDDKIFRNNLTINGSVSIDGFINDIDIIKFCKFAMAEIDSKNLIVDGCAFFVKGPDVKKINNIDVDNIWNYAWFNDKDSTLTDYVEFGNIIFKNDIDVQGFVDNVSLKLLSENYFSKSKNQNITATFTFQNDLIFESEVSVPEITLSGDVNDINLDTFVRTALLNDYDQVFETVLYLENCNIKNLTGEFSVNDMNVEQDVMRYDKINMVTGAKFFENLNVDYLKLEKNIKIQDVNVLDWLKNSVLKDTTFNITGTKSFKNARFANGFQLIGTLNDQKFDEDNIMLKNMPQVITGNKTIFTDILDPVSFKAIKLKGLLNEIDISDLINNQAYKNEDNSFKTGLNLYNDITTNNLIVRKLYQGINITELITNVTNLGALNNLLEQYKKLLVISHKLGASIM</sequence>
<comment type="caution">
    <text evidence="2">The sequence shown here is derived from an EMBL/GenBank/DDBJ whole genome shotgun (WGS) entry which is preliminary data.</text>
</comment>
<proteinExistence type="predicted"/>
<reference evidence="2 3" key="1">
    <citation type="submission" date="2017-03" db="EMBL/GenBank/DDBJ databases">
        <title>Genome of the blue death feigning beetle - Asbolus verrucosus.</title>
        <authorList>
            <person name="Rider S.D."/>
        </authorList>
    </citation>
    <scope>NUCLEOTIDE SEQUENCE [LARGE SCALE GENOMIC DNA]</scope>
    <source>
        <strain evidence="2">Butters</strain>
        <tissue evidence="2">Head and leg muscle</tissue>
    </source>
</reference>
<dbReference type="Proteomes" id="UP000292052">
    <property type="component" value="Unassembled WGS sequence"/>
</dbReference>
<dbReference type="OrthoDB" id="188713at2759"/>
<name>A0A482W7V2_ASBVE</name>
<dbReference type="PANTHER" id="PTHR15261">
    <property type="entry name" value="THROMBOSPONDIN-TYPE LAMININ G DOMAIN AND EAR REPEAT-CONTAINING"/>
    <property type="match status" value="1"/>
</dbReference>
<keyword evidence="3" id="KW-1185">Reference proteome</keyword>
<evidence type="ECO:0000313" key="2">
    <source>
        <dbReference type="EMBL" id="RZC40837.1"/>
    </source>
</evidence>
<dbReference type="PANTHER" id="PTHR15261:SF4">
    <property type="entry name" value="THROMBOSPONDIN-TYPE LAMININ G DOMAIN AND EAR REPEAT-CONTAINING PROTEIN"/>
    <property type="match status" value="1"/>
</dbReference>
<keyword evidence="1" id="KW-0175">Coiled coil</keyword>
<dbReference type="EMBL" id="QDEB01022644">
    <property type="protein sequence ID" value="RZC40837.1"/>
    <property type="molecule type" value="Genomic_DNA"/>
</dbReference>
<feature type="coiled-coil region" evidence="1">
    <location>
        <begin position="219"/>
        <end position="246"/>
    </location>
</feature>
<gene>
    <name evidence="2" type="ORF">BDFB_005868</name>
</gene>
<protein>
    <submittedName>
        <fullName evidence="2">Uncharacterized protein</fullName>
    </submittedName>
</protein>
<organism evidence="2 3">
    <name type="scientific">Asbolus verrucosus</name>
    <name type="common">Desert ironclad beetle</name>
    <dbReference type="NCBI Taxonomy" id="1661398"/>
    <lineage>
        <taxon>Eukaryota</taxon>
        <taxon>Metazoa</taxon>
        <taxon>Ecdysozoa</taxon>
        <taxon>Arthropoda</taxon>
        <taxon>Hexapoda</taxon>
        <taxon>Insecta</taxon>
        <taxon>Pterygota</taxon>
        <taxon>Neoptera</taxon>
        <taxon>Endopterygota</taxon>
        <taxon>Coleoptera</taxon>
        <taxon>Polyphaga</taxon>
        <taxon>Cucujiformia</taxon>
        <taxon>Tenebrionidae</taxon>
        <taxon>Pimeliinae</taxon>
        <taxon>Asbolus</taxon>
    </lineage>
</organism>
<dbReference type="GO" id="GO:0007165">
    <property type="term" value="P:signal transduction"/>
    <property type="evidence" value="ECO:0007669"/>
    <property type="project" value="TreeGrafter"/>
</dbReference>
<evidence type="ECO:0000256" key="1">
    <source>
        <dbReference type="SAM" id="Coils"/>
    </source>
</evidence>
<dbReference type="AlphaFoldDB" id="A0A482W7V2"/>
<evidence type="ECO:0000313" key="3">
    <source>
        <dbReference type="Proteomes" id="UP000292052"/>
    </source>
</evidence>
<feature type="non-terminal residue" evidence="2">
    <location>
        <position position="1256"/>
    </location>
</feature>